<evidence type="ECO:0000313" key="1">
    <source>
        <dbReference type="EMBL" id="HAU4356880.1"/>
    </source>
</evidence>
<gene>
    <name evidence="1" type="ORF">F6W21_11120</name>
</gene>
<organism evidence="1 2">
    <name type="scientific">Klebsiella oxytoca</name>
    <dbReference type="NCBI Taxonomy" id="571"/>
    <lineage>
        <taxon>Bacteria</taxon>
        <taxon>Pseudomonadati</taxon>
        <taxon>Pseudomonadota</taxon>
        <taxon>Gammaproteobacteria</taxon>
        <taxon>Enterobacterales</taxon>
        <taxon>Enterobacteriaceae</taxon>
        <taxon>Klebsiella/Raoultella group</taxon>
        <taxon>Klebsiella</taxon>
    </lineage>
</organism>
<comment type="caution">
    <text evidence="1">The sequence shown here is derived from an EMBL/GenBank/DDBJ whole genome shotgun (WGS) entry which is preliminary data.</text>
</comment>
<dbReference type="AlphaFoldDB" id="A0AAD3YP90"/>
<dbReference type="EMBL" id="DACXIC010000011">
    <property type="protein sequence ID" value="HAU4356880.1"/>
    <property type="molecule type" value="Genomic_DNA"/>
</dbReference>
<protein>
    <submittedName>
        <fullName evidence="1">Uncharacterized protein</fullName>
    </submittedName>
</protein>
<dbReference type="RefSeq" id="WP_163586403.1">
    <property type="nucleotide sequence ID" value="NZ_JAETUX010000001.1"/>
</dbReference>
<accession>A0AAD3YP90</accession>
<reference evidence="1" key="2">
    <citation type="submission" date="2019-09" db="EMBL/GenBank/DDBJ databases">
        <authorList>
            <consortium name="NCBI Pathogen Detection Project"/>
        </authorList>
    </citation>
    <scope>NUCLEOTIDE SEQUENCE</scope>
    <source>
        <strain evidence="1">AUSMDU00005748</strain>
    </source>
</reference>
<name>A0AAD3YP90_KLEOX</name>
<sequence length="152" mass="17210">MSQSINLVAYESASDGRIYETKTELIETAFISTALLKELKKEFPLVERKIYEVLGADEHYSIECFNDADIERILVKLEGMFLSVLKSDSERLLGKTDFQDDKNLPSAQSTYIKSSDISESISRFRTLSNIIYIFSLKNSKYSGDNSVVLKLG</sequence>
<proteinExistence type="predicted"/>
<dbReference type="Proteomes" id="UP000868497">
    <property type="component" value="Unassembled WGS sequence"/>
</dbReference>
<reference evidence="1" key="1">
    <citation type="journal article" date="2018" name="Genome Biol.">
        <title>SKESA: strategic k-mer extension for scrupulous assemblies.</title>
        <authorList>
            <person name="Souvorov A."/>
            <person name="Agarwala R."/>
            <person name="Lipman D.J."/>
        </authorList>
    </citation>
    <scope>NUCLEOTIDE SEQUENCE</scope>
    <source>
        <strain evidence="1">AUSMDU00005748</strain>
    </source>
</reference>
<evidence type="ECO:0000313" key="2">
    <source>
        <dbReference type="Proteomes" id="UP000868497"/>
    </source>
</evidence>